<evidence type="ECO:0000313" key="1">
    <source>
        <dbReference type="EMBL" id="REL31068.1"/>
    </source>
</evidence>
<accession>A0A3E0U2B3</accession>
<dbReference type="AlphaFoldDB" id="A0A3E0U2B3"/>
<dbReference type="EMBL" id="QUOT01000001">
    <property type="protein sequence ID" value="REL31068.1"/>
    <property type="molecule type" value="Genomic_DNA"/>
</dbReference>
<dbReference type="Proteomes" id="UP000256899">
    <property type="component" value="Unassembled WGS sequence"/>
</dbReference>
<evidence type="ECO:0000313" key="2">
    <source>
        <dbReference type="Proteomes" id="UP000256899"/>
    </source>
</evidence>
<keyword evidence="2" id="KW-1185">Reference proteome</keyword>
<proteinExistence type="predicted"/>
<comment type="caution">
    <text evidence="1">The sequence shown here is derived from an EMBL/GenBank/DDBJ whole genome shotgun (WGS) entry which is preliminary data.</text>
</comment>
<sequence length="129" mass="15047">MAKSSNKIGRWSRDAIAIQNRYDAHILREYGAFNESNIRTTAFRKIFKIFGDEASTKEASRRAHFDLSGADFCVVALSKKLFNTHRGKRRFGLRTRYGFSGGSLRQYEHIRHHDGRVWAFRRLPLRGEQ</sequence>
<name>A0A3E0U2B3_9GAMM</name>
<protein>
    <submittedName>
        <fullName evidence="1">Uncharacterized protein</fullName>
    </submittedName>
</protein>
<dbReference type="RefSeq" id="WP_116015631.1">
    <property type="nucleotide sequence ID" value="NZ_QUOT01000001.1"/>
</dbReference>
<organism evidence="1 2">
    <name type="scientific">Thalassotalea euphylliae</name>
    <dbReference type="NCBI Taxonomy" id="1655234"/>
    <lineage>
        <taxon>Bacteria</taxon>
        <taxon>Pseudomonadati</taxon>
        <taxon>Pseudomonadota</taxon>
        <taxon>Gammaproteobacteria</taxon>
        <taxon>Alteromonadales</taxon>
        <taxon>Colwelliaceae</taxon>
        <taxon>Thalassotalea</taxon>
    </lineage>
</organism>
<gene>
    <name evidence="1" type="ORF">DXX94_10275</name>
</gene>
<reference evidence="2" key="1">
    <citation type="submission" date="2018-08" db="EMBL/GenBank/DDBJ databases">
        <title>Thalassotalea euphylliae genome.</title>
        <authorList>
            <person name="Summers S."/>
            <person name="Rice S.A."/>
            <person name="Freckelton M.L."/>
            <person name="Nedved B.T."/>
            <person name="Hadfield M.G."/>
        </authorList>
    </citation>
    <scope>NUCLEOTIDE SEQUENCE [LARGE SCALE GENOMIC DNA]</scope>
    <source>
        <strain evidence="2">H3</strain>
    </source>
</reference>